<evidence type="ECO:0000256" key="1">
    <source>
        <dbReference type="SAM" id="MobiDB-lite"/>
    </source>
</evidence>
<evidence type="ECO:0000313" key="3">
    <source>
        <dbReference type="Proteomes" id="UP000015102"/>
    </source>
</evidence>
<dbReference type="EMBL" id="CAQQ02041411">
    <property type="status" value="NOT_ANNOTATED_CDS"/>
    <property type="molecule type" value="Genomic_DNA"/>
</dbReference>
<dbReference type="HOGENOM" id="CLU_1387338_0_0_1"/>
<reference evidence="3" key="1">
    <citation type="submission" date="2013-02" db="EMBL/GenBank/DDBJ databases">
        <authorList>
            <person name="Hughes D."/>
        </authorList>
    </citation>
    <scope>NUCLEOTIDE SEQUENCE</scope>
    <source>
        <strain>Durham</strain>
        <strain evidence="3">NC isolate 2 -- Noor lab</strain>
    </source>
</reference>
<dbReference type="EMBL" id="CAQQ02041413">
    <property type="status" value="NOT_ANNOTATED_CDS"/>
    <property type="molecule type" value="Genomic_DNA"/>
</dbReference>
<keyword evidence="3" id="KW-1185">Reference proteome</keyword>
<evidence type="ECO:0000313" key="2">
    <source>
        <dbReference type="EnsemblMetazoa" id="MESCA005793-PA"/>
    </source>
</evidence>
<reference evidence="2" key="2">
    <citation type="submission" date="2015-06" db="UniProtKB">
        <authorList>
            <consortium name="EnsemblMetazoa"/>
        </authorList>
    </citation>
    <scope>IDENTIFICATION</scope>
</reference>
<dbReference type="Proteomes" id="UP000015102">
    <property type="component" value="Unassembled WGS sequence"/>
</dbReference>
<dbReference type="EnsemblMetazoa" id="MESCA005793-RA">
    <property type="protein sequence ID" value="MESCA005793-PA"/>
    <property type="gene ID" value="MESCA005793"/>
</dbReference>
<proteinExistence type="predicted"/>
<dbReference type="EMBL" id="CAQQ02041410">
    <property type="status" value="NOT_ANNOTATED_CDS"/>
    <property type="molecule type" value="Genomic_DNA"/>
</dbReference>
<name>T1GQ89_MEGSC</name>
<dbReference type="EMBL" id="CAQQ02041414">
    <property type="status" value="NOT_ANNOTATED_CDS"/>
    <property type="molecule type" value="Genomic_DNA"/>
</dbReference>
<dbReference type="EMBL" id="CAQQ02041415">
    <property type="status" value="NOT_ANNOTATED_CDS"/>
    <property type="molecule type" value="Genomic_DNA"/>
</dbReference>
<feature type="region of interest" description="Disordered" evidence="1">
    <location>
        <begin position="101"/>
        <end position="129"/>
    </location>
</feature>
<dbReference type="EMBL" id="CAQQ02041412">
    <property type="status" value="NOT_ANNOTATED_CDS"/>
    <property type="molecule type" value="Genomic_DNA"/>
</dbReference>
<accession>T1GQ89</accession>
<organism evidence="2 3">
    <name type="scientific">Megaselia scalaris</name>
    <name type="common">Humpbacked fly</name>
    <name type="synonym">Phora scalaris</name>
    <dbReference type="NCBI Taxonomy" id="36166"/>
    <lineage>
        <taxon>Eukaryota</taxon>
        <taxon>Metazoa</taxon>
        <taxon>Ecdysozoa</taxon>
        <taxon>Arthropoda</taxon>
        <taxon>Hexapoda</taxon>
        <taxon>Insecta</taxon>
        <taxon>Pterygota</taxon>
        <taxon>Neoptera</taxon>
        <taxon>Endopterygota</taxon>
        <taxon>Diptera</taxon>
        <taxon>Brachycera</taxon>
        <taxon>Muscomorpha</taxon>
        <taxon>Platypezoidea</taxon>
        <taxon>Phoridae</taxon>
        <taxon>Megaseliini</taxon>
        <taxon>Megaselia</taxon>
    </lineage>
</organism>
<sequence length="197" mass="22316">MDAPLSKSPSICLPPISTLANFRVSHVRGGVVTPTFLFSPKNKEYLICRESFRSPSYESLDKYNLALESFNLSDVPRGCIPYSLVTPNYCNDWYYVKNNTPPKSPTKPQSSITPQPQIKFRSTKKSPSMSSINMAPAFNKISAPNEITKHEHYKQPNNLKTKETTGNEYFTCPVNGNNFMYNQIGIVNEQQYTKDQT</sequence>
<dbReference type="AlphaFoldDB" id="T1GQ89"/>
<dbReference type="EMBL" id="CAQQ02041416">
    <property type="status" value="NOT_ANNOTATED_CDS"/>
    <property type="molecule type" value="Genomic_DNA"/>
</dbReference>
<protein>
    <submittedName>
        <fullName evidence="2">Uncharacterized protein</fullName>
    </submittedName>
</protein>
<feature type="compositionally biased region" description="Low complexity" evidence="1">
    <location>
        <begin position="106"/>
        <end position="119"/>
    </location>
</feature>